<evidence type="ECO:0000256" key="1">
    <source>
        <dbReference type="ARBA" id="ARBA00004123"/>
    </source>
</evidence>
<dbReference type="GO" id="GO:0043565">
    <property type="term" value="F:sequence-specific DNA binding"/>
    <property type="evidence" value="ECO:0007669"/>
    <property type="project" value="InterPro"/>
</dbReference>
<evidence type="ECO:0000256" key="8">
    <source>
        <dbReference type="SAM" id="Coils"/>
    </source>
</evidence>
<feature type="coiled-coil region" evidence="8">
    <location>
        <begin position="202"/>
        <end position="229"/>
    </location>
</feature>
<dbReference type="InterPro" id="IPR036390">
    <property type="entry name" value="WH_DNA-bd_sf"/>
</dbReference>
<evidence type="ECO:0000256" key="6">
    <source>
        <dbReference type="ARBA" id="ARBA00023242"/>
    </source>
</evidence>
<dbReference type="SUPFAM" id="SSF46785">
    <property type="entry name" value="Winged helix' DNA-binding domain"/>
    <property type="match status" value="1"/>
</dbReference>
<feature type="compositionally biased region" description="Polar residues" evidence="9">
    <location>
        <begin position="278"/>
        <end position="316"/>
    </location>
</feature>
<evidence type="ECO:0000256" key="7">
    <source>
        <dbReference type="RuleBase" id="RU004020"/>
    </source>
</evidence>
<dbReference type="Pfam" id="PF00447">
    <property type="entry name" value="HSF_DNA-bind"/>
    <property type="match status" value="1"/>
</dbReference>
<evidence type="ECO:0000256" key="9">
    <source>
        <dbReference type="SAM" id="MobiDB-lite"/>
    </source>
</evidence>
<evidence type="ECO:0000313" key="11">
    <source>
        <dbReference type="EMBL" id="CDS12879.1"/>
    </source>
</evidence>
<keyword evidence="5" id="KW-0804">Transcription</keyword>
<feature type="region of interest" description="Disordered" evidence="9">
    <location>
        <begin position="21"/>
        <end position="59"/>
    </location>
</feature>
<sequence>MIDGTSTEHLSSPADALNRIISTQPNNDTNDDLNESRHGESTEQSPAAVSGINDADSSSGSVMRTQAAFVNKLYKMLEDPSIHHLISWSENGELFSVSNPTAFSKIVLPQYFKHNNWQSFVRQLNMYGFHKVNDMIHSNLTNENQNWEFRHPSFKRGAVDDLKNIKRKSAKSRHQSQSRMHLPTSQFGDTDDYLYGPMYKRIVSTEERLQNALAAFEVLQKEATALRNVISGQQEIINGVVGLLISLYQQQGDTSHIREAEAIQKRIKLLSEQMASIPSTSSTGFTPDTSQRLPSITSSLANGFDTTTSKPTTTMNYPAGAAAPQYNNTPDPVPSRTSPSSHQDNIHTTRQPLSDDHHTRTHSSILSFGSRSQLLNPQPSSSQSYSSSLSPKW</sequence>
<dbReference type="Gene3D" id="1.10.10.10">
    <property type="entry name" value="Winged helix-like DNA-binding domain superfamily/Winged helix DNA-binding domain"/>
    <property type="match status" value="1"/>
</dbReference>
<proteinExistence type="inferred from homology"/>
<dbReference type="PANTHER" id="PTHR10015:SF427">
    <property type="entry name" value="HEAT SHOCK FACTOR PROTEIN"/>
    <property type="match status" value="1"/>
</dbReference>
<dbReference type="PRINTS" id="PR00056">
    <property type="entry name" value="HSFDOMAIN"/>
</dbReference>
<organism evidence="11">
    <name type="scientific">Lichtheimia ramosa</name>
    <dbReference type="NCBI Taxonomy" id="688394"/>
    <lineage>
        <taxon>Eukaryota</taxon>
        <taxon>Fungi</taxon>
        <taxon>Fungi incertae sedis</taxon>
        <taxon>Mucoromycota</taxon>
        <taxon>Mucoromycotina</taxon>
        <taxon>Mucoromycetes</taxon>
        <taxon>Mucorales</taxon>
        <taxon>Lichtheimiaceae</taxon>
        <taxon>Lichtheimia</taxon>
    </lineage>
</organism>
<dbReference type="SMART" id="SM00415">
    <property type="entry name" value="HSF"/>
    <property type="match status" value="1"/>
</dbReference>
<dbReference type="FunFam" id="1.10.10.10:FF:000027">
    <property type="entry name" value="Heat shock transcription factor 1"/>
    <property type="match status" value="1"/>
</dbReference>
<comment type="subcellular location">
    <subcellularLocation>
        <location evidence="1">Nucleus</location>
    </subcellularLocation>
</comment>
<keyword evidence="8" id="KW-0175">Coiled coil</keyword>
<dbReference type="GO" id="GO:0003700">
    <property type="term" value="F:DNA-binding transcription factor activity"/>
    <property type="evidence" value="ECO:0007669"/>
    <property type="project" value="InterPro"/>
</dbReference>
<feature type="region of interest" description="Disordered" evidence="9">
    <location>
        <begin position="278"/>
        <end position="393"/>
    </location>
</feature>
<dbReference type="InterPro" id="IPR036388">
    <property type="entry name" value="WH-like_DNA-bd_sf"/>
</dbReference>
<feature type="compositionally biased region" description="Low complexity" evidence="9">
    <location>
        <begin position="370"/>
        <end position="393"/>
    </location>
</feature>
<keyword evidence="4" id="KW-0238">DNA-binding</keyword>
<evidence type="ECO:0000256" key="3">
    <source>
        <dbReference type="ARBA" id="ARBA00023015"/>
    </source>
</evidence>
<feature type="compositionally biased region" description="Polar residues" evidence="9">
    <location>
        <begin position="325"/>
        <end position="352"/>
    </location>
</feature>
<dbReference type="OrthoDB" id="60033at2759"/>
<evidence type="ECO:0000256" key="4">
    <source>
        <dbReference type="ARBA" id="ARBA00023125"/>
    </source>
</evidence>
<gene>
    <name evidence="11" type="ORF">LRAMOSA05063</name>
</gene>
<dbReference type="PANTHER" id="PTHR10015">
    <property type="entry name" value="HEAT SHOCK TRANSCRIPTION FACTOR"/>
    <property type="match status" value="1"/>
</dbReference>
<dbReference type="AlphaFoldDB" id="A0A077X053"/>
<evidence type="ECO:0000256" key="2">
    <source>
        <dbReference type="ARBA" id="ARBA00006403"/>
    </source>
</evidence>
<feature type="domain" description="HSF-type DNA-binding" evidence="10">
    <location>
        <begin position="65"/>
        <end position="168"/>
    </location>
</feature>
<dbReference type="InterPro" id="IPR000232">
    <property type="entry name" value="HSF_DNA-bd"/>
</dbReference>
<evidence type="ECO:0000256" key="5">
    <source>
        <dbReference type="ARBA" id="ARBA00023163"/>
    </source>
</evidence>
<evidence type="ECO:0000259" key="10">
    <source>
        <dbReference type="SMART" id="SM00415"/>
    </source>
</evidence>
<keyword evidence="3" id="KW-0805">Transcription regulation</keyword>
<keyword evidence="6" id="KW-0539">Nucleus</keyword>
<dbReference type="GO" id="GO:0005634">
    <property type="term" value="C:nucleus"/>
    <property type="evidence" value="ECO:0007669"/>
    <property type="project" value="UniProtKB-SubCell"/>
</dbReference>
<name>A0A077X053_9FUNG</name>
<dbReference type="EMBL" id="LK023368">
    <property type="protein sequence ID" value="CDS12879.1"/>
    <property type="molecule type" value="Genomic_DNA"/>
</dbReference>
<reference evidence="11" key="1">
    <citation type="journal article" date="2014" name="Genome Announc.">
        <title>De novo whole-genome sequence and genome annotation of Lichtheimia ramosa.</title>
        <authorList>
            <person name="Linde J."/>
            <person name="Schwartze V."/>
            <person name="Binder U."/>
            <person name="Lass-Florl C."/>
            <person name="Voigt K."/>
            <person name="Horn F."/>
        </authorList>
    </citation>
    <scope>NUCLEOTIDE SEQUENCE</scope>
    <source>
        <strain evidence="11">JMRC FSU:6197</strain>
    </source>
</reference>
<accession>A0A077X053</accession>
<comment type="similarity">
    <text evidence="2 7">Belongs to the HSF family.</text>
</comment>
<protein>
    <recommendedName>
        <fullName evidence="10">HSF-type DNA-binding domain-containing protein</fullName>
    </recommendedName>
</protein>